<dbReference type="AlphaFoldDB" id="A0A250KSU6"/>
<dbReference type="PANTHER" id="PTHR21180:SF32">
    <property type="entry name" value="ENDONUCLEASE_EXONUCLEASE_PHOSPHATASE FAMILY DOMAIN-CONTAINING PROTEIN 1"/>
    <property type="match status" value="1"/>
</dbReference>
<dbReference type="GO" id="GO:0015628">
    <property type="term" value="P:protein secretion by the type II secretion system"/>
    <property type="evidence" value="ECO:0007669"/>
    <property type="project" value="TreeGrafter"/>
</dbReference>
<proteinExistence type="predicted"/>
<dbReference type="InterPro" id="IPR004509">
    <property type="entry name" value="Competence_ComEA_HhH"/>
</dbReference>
<sequence length="101" mass="10898">MLKLKKLLLGFMLFSSAWGLSAETVDINSATVEQLSKSMNGIGKSKAEAIIQDREKNGKFKSVDDLTRVKGIGAATVEKNRDKITVGMDAPNSDPVTNKAK</sequence>
<dbReference type="OrthoDB" id="7510573at2"/>
<reference evidence="2 3" key="1">
    <citation type="submission" date="2016-12" db="EMBL/GenBank/DDBJ databases">
        <title>Genome sequencing of Methylocaldum marinum.</title>
        <authorList>
            <person name="Takeuchi M."/>
            <person name="Kamagata Y."/>
            <person name="Hiraoka S."/>
            <person name="Oshima K."/>
            <person name="Hattori M."/>
            <person name="Iwasaki W."/>
        </authorList>
    </citation>
    <scope>NUCLEOTIDE SEQUENCE [LARGE SCALE GENOMIC DNA]</scope>
    <source>
        <strain evidence="2 3">S8</strain>
    </source>
</reference>
<dbReference type="RefSeq" id="WP_119630056.1">
    <property type="nucleotide sequence ID" value="NZ_AP017928.1"/>
</dbReference>
<dbReference type="InterPro" id="IPR010994">
    <property type="entry name" value="RuvA_2-like"/>
</dbReference>
<evidence type="ECO:0000313" key="2">
    <source>
        <dbReference type="EMBL" id="BBA34687.1"/>
    </source>
</evidence>
<dbReference type="EMBL" id="AP017928">
    <property type="protein sequence ID" value="BBA34687.1"/>
    <property type="molecule type" value="Genomic_DNA"/>
</dbReference>
<dbReference type="NCBIfam" id="TIGR00426">
    <property type="entry name" value="competence protein ComEA helix-hairpin-helix repeat region"/>
    <property type="match status" value="1"/>
</dbReference>
<keyword evidence="1" id="KW-0732">Signal</keyword>
<evidence type="ECO:0000313" key="3">
    <source>
        <dbReference type="Proteomes" id="UP000266313"/>
    </source>
</evidence>
<accession>A0A250KSU6</accession>
<dbReference type="GO" id="GO:0015627">
    <property type="term" value="C:type II protein secretion system complex"/>
    <property type="evidence" value="ECO:0007669"/>
    <property type="project" value="TreeGrafter"/>
</dbReference>
<evidence type="ECO:0000256" key="1">
    <source>
        <dbReference type="SAM" id="SignalP"/>
    </source>
</evidence>
<protein>
    <submittedName>
        <fullName evidence="2">Uncharacterized protein</fullName>
    </submittedName>
</protein>
<gene>
    <name evidence="2" type="ORF">sS8_2742</name>
</gene>
<dbReference type="Proteomes" id="UP000266313">
    <property type="component" value="Chromosome"/>
</dbReference>
<dbReference type="InterPro" id="IPR051675">
    <property type="entry name" value="Endo/Exo/Phosphatase_dom_1"/>
</dbReference>
<feature type="signal peptide" evidence="1">
    <location>
        <begin position="1"/>
        <end position="22"/>
    </location>
</feature>
<keyword evidence="3" id="KW-1185">Reference proteome</keyword>
<dbReference type="PANTHER" id="PTHR21180">
    <property type="entry name" value="ENDONUCLEASE/EXONUCLEASE/PHOSPHATASE FAMILY DOMAIN-CONTAINING PROTEIN 1"/>
    <property type="match status" value="1"/>
</dbReference>
<feature type="chain" id="PRO_5013349699" evidence="1">
    <location>
        <begin position="23"/>
        <end position="101"/>
    </location>
</feature>
<organism evidence="2 3">
    <name type="scientific">Methylocaldum marinum</name>
    <dbReference type="NCBI Taxonomy" id="1432792"/>
    <lineage>
        <taxon>Bacteria</taxon>
        <taxon>Pseudomonadati</taxon>
        <taxon>Pseudomonadota</taxon>
        <taxon>Gammaproteobacteria</taxon>
        <taxon>Methylococcales</taxon>
        <taxon>Methylococcaceae</taxon>
        <taxon>Methylocaldum</taxon>
    </lineage>
</organism>
<name>A0A250KSU6_9GAMM</name>
<dbReference type="KEGG" id="mmai:sS8_2742"/>
<dbReference type="Gene3D" id="1.10.150.280">
    <property type="entry name" value="AF1531-like domain"/>
    <property type="match status" value="1"/>
</dbReference>
<dbReference type="Pfam" id="PF12836">
    <property type="entry name" value="HHH_3"/>
    <property type="match status" value="1"/>
</dbReference>
<dbReference type="SUPFAM" id="SSF47781">
    <property type="entry name" value="RuvA domain 2-like"/>
    <property type="match status" value="1"/>
</dbReference>